<evidence type="ECO:0000256" key="2">
    <source>
        <dbReference type="SAM" id="MobiDB-lite"/>
    </source>
</evidence>
<protein>
    <submittedName>
        <fullName evidence="3">TolC family protein</fullName>
    </submittedName>
</protein>
<gene>
    <name evidence="3" type="ORF">EBB45_06790</name>
</gene>
<comment type="caution">
    <text evidence="3">The sequence shown here is derived from an EMBL/GenBank/DDBJ whole genome shotgun (WGS) entry which is preliminary data.</text>
</comment>
<feature type="region of interest" description="Disordered" evidence="2">
    <location>
        <begin position="111"/>
        <end position="146"/>
    </location>
</feature>
<keyword evidence="1" id="KW-0175">Coiled coil</keyword>
<dbReference type="SUPFAM" id="SSF56954">
    <property type="entry name" value="Outer membrane efflux proteins (OEP)"/>
    <property type="match status" value="1"/>
</dbReference>
<reference evidence="3 4" key="1">
    <citation type="journal article" date="2013" name="J. Microbiol.">
        <title>Lysinibacillus chungkukjangi sp. nov., isolated from Chungkukjang, Korean fermented soybean food.</title>
        <authorList>
            <person name="Kim S.J."/>
            <person name="Jang Y.H."/>
            <person name="Hamada M."/>
            <person name="Ahn J.H."/>
            <person name="Weon H.Y."/>
            <person name="Suzuki K."/>
            <person name="Whang K.S."/>
            <person name="Kwon S.W."/>
        </authorList>
    </citation>
    <scope>NUCLEOTIDE SEQUENCE [LARGE SCALE GENOMIC DNA]</scope>
    <source>
        <strain evidence="3 4">MCCC 1A12701</strain>
    </source>
</reference>
<feature type="coiled-coil region" evidence="1">
    <location>
        <begin position="380"/>
        <end position="468"/>
    </location>
</feature>
<dbReference type="EMBL" id="RRCT01000004">
    <property type="protein sequence ID" value="RQW75446.1"/>
    <property type="molecule type" value="Genomic_DNA"/>
</dbReference>
<evidence type="ECO:0000313" key="3">
    <source>
        <dbReference type="EMBL" id="RQW75446.1"/>
    </source>
</evidence>
<feature type="compositionally biased region" description="Basic and acidic residues" evidence="2">
    <location>
        <begin position="121"/>
        <end position="132"/>
    </location>
</feature>
<sequence length="518" mass="58962">MYMLIYLNLKERVNLMTKGLTIGLAALLMVGSISPTVLAAEVNKAPINVVADSNSKKKEENERFVERVSVNELTLEEAIRYGTNSSYSLMELELTLESLKENEDKYDDLYDSAESSLESAQKQKAELEKQLEEATSPDSASITSPDSISINLNEELNNLIKSLDELNIQPSDIEVGVSASDVSNGLDSTVNYLLQFLNSTKEYLKVFEKYQQNQLLQEKLNLVNSQITTLSSTISTLEATLNQYDLSRTQTFNNRVIQRESMEVSITSSFLGLMQTQAQIDFMKDSLSTQQSQVNAAKVKYELGFISLNDYEDSKRDLKDLETEIAQLERQLNNDKATFALTIGITYNEDYTLVKPDLGQLALVEQLTSTEELIHNSYNMVNARTALQQAEDRLDDLEDLVENRRKQDEDIAEIDVDIAKLKIESLEAELEKSIKNQFYQVRHQYQELIKLSEDLEVAQKDNEEYKTRFELGLISKLDYDSTNLTVKQAELKYNIAKYQYYLLTKKVELIEDGVIPTN</sequence>
<dbReference type="GO" id="GO:0015562">
    <property type="term" value="F:efflux transmembrane transporter activity"/>
    <property type="evidence" value="ECO:0007669"/>
    <property type="project" value="InterPro"/>
</dbReference>
<accession>A0A3N9UU64</accession>
<feature type="coiled-coil region" evidence="1">
    <location>
        <begin position="311"/>
        <end position="338"/>
    </location>
</feature>
<feature type="compositionally biased region" description="Polar residues" evidence="2">
    <location>
        <begin position="136"/>
        <end position="146"/>
    </location>
</feature>
<organism evidence="3 4">
    <name type="scientific">Lysinibacillus composti</name>
    <dbReference type="NCBI Taxonomy" id="720633"/>
    <lineage>
        <taxon>Bacteria</taxon>
        <taxon>Bacillati</taxon>
        <taxon>Bacillota</taxon>
        <taxon>Bacilli</taxon>
        <taxon>Bacillales</taxon>
        <taxon>Bacillaceae</taxon>
        <taxon>Lysinibacillus</taxon>
    </lineage>
</organism>
<proteinExistence type="predicted"/>
<dbReference type="Proteomes" id="UP000274033">
    <property type="component" value="Unassembled WGS sequence"/>
</dbReference>
<evidence type="ECO:0000256" key="1">
    <source>
        <dbReference type="SAM" id="Coils"/>
    </source>
</evidence>
<evidence type="ECO:0000313" key="4">
    <source>
        <dbReference type="Proteomes" id="UP000274033"/>
    </source>
</evidence>
<dbReference type="Gene3D" id="1.20.1600.10">
    <property type="entry name" value="Outer membrane efflux proteins (OEP)"/>
    <property type="match status" value="2"/>
</dbReference>
<keyword evidence="4" id="KW-1185">Reference proteome</keyword>
<dbReference type="AlphaFoldDB" id="A0A3N9UU64"/>
<name>A0A3N9UU64_9BACI</name>